<dbReference type="SMART" id="SM00304">
    <property type="entry name" value="HAMP"/>
    <property type="match status" value="1"/>
</dbReference>
<proteinExistence type="inferred from homology"/>
<organism evidence="8 9">
    <name type="scientific">Duganella margarita</name>
    <dbReference type="NCBI Taxonomy" id="2692170"/>
    <lineage>
        <taxon>Bacteria</taxon>
        <taxon>Pseudomonadati</taxon>
        <taxon>Pseudomonadota</taxon>
        <taxon>Betaproteobacteria</taxon>
        <taxon>Burkholderiales</taxon>
        <taxon>Oxalobacteraceae</taxon>
        <taxon>Telluria group</taxon>
        <taxon>Duganella</taxon>
    </lineage>
</organism>
<evidence type="ECO:0000256" key="2">
    <source>
        <dbReference type="ARBA" id="ARBA00022481"/>
    </source>
</evidence>
<comment type="similarity">
    <text evidence="3">Belongs to the methyl-accepting chemotaxis (MCP) protein family.</text>
</comment>
<accession>A0A7X4KI92</accession>
<dbReference type="SMART" id="SM00283">
    <property type="entry name" value="MA"/>
    <property type="match status" value="1"/>
</dbReference>
<dbReference type="CDD" id="cd06225">
    <property type="entry name" value="HAMP"/>
    <property type="match status" value="1"/>
</dbReference>
<sequence>MNWFRNLKIANKLNVVVAAVLAMMMALGVFSVFQLYELDRVTNEIDHRWAPGVRNALDIKYGLTRFRTFELFHVVSTEAEILRKYEQDMESQMQQVQASLSAYAAQPRSRAELDIVAQLQVAMNAYRGAVRQVVALSRHGDDVGALAVVRGESRKYDFEAMGLIDRLVAINEAGSAQAALSADQTYRHARHLIFAFMAGALVLGLLLAGRVARMISVPLARAVEVARRVAAGDLRVDADAAGRDETAELLRAMNQMSTNLQRMVTQVRGGTDTIASASAQISAGTGDLSQRTEGQAATLEETAATVEELTTTVAHNADRAEQAHKLMDQTAAVAREAEVAVSAVTATMERISASSRRIGDIVGLMDGIAFQTNLLALNAAVEAARAGEQGRGFAVVASEVRALAQRSAQSAREIKDLIAQSLTEVNGGGQAVKNASATIDDVVQGVLRGATLMGDISSGTREQSVGLQLVNRTLASMDSVTQQNATLVEESLAAIVSLQEQAERLARSVSVFKLAGSARQELAVIEMPQPQAQRPRSRPAPVYSTGMASSGYVAGLV</sequence>
<comment type="caution">
    <text evidence="8">The sequence shown here is derived from an EMBL/GenBank/DDBJ whole genome shotgun (WGS) entry which is preliminary data.</text>
</comment>
<comment type="subcellular location">
    <subcellularLocation>
        <location evidence="1">Membrane</location>
    </subcellularLocation>
</comment>
<dbReference type="GO" id="GO:0004888">
    <property type="term" value="F:transmembrane signaling receptor activity"/>
    <property type="evidence" value="ECO:0007669"/>
    <property type="project" value="InterPro"/>
</dbReference>
<dbReference type="InterPro" id="IPR004090">
    <property type="entry name" value="Chemotax_Me-accpt_rcpt"/>
</dbReference>
<dbReference type="EMBL" id="WWCR01000019">
    <property type="protein sequence ID" value="MYM74032.1"/>
    <property type="molecule type" value="Genomic_DNA"/>
</dbReference>
<name>A0A7X4KI92_9BURK</name>
<dbReference type="SUPFAM" id="SSF58104">
    <property type="entry name" value="Methyl-accepting chemotaxis protein (MCP) signaling domain"/>
    <property type="match status" value="1"/>
</dbReference>
<evidence type="ECO:0000256" key="4">
    <source>
        <dbReference type="PROSITE-ProRule" id="PRU00284"/>
    </source>
</evidence>
<reference evidence="8 9" key="1">
    <citation type="submission" date="2019-12" db="EMBL/GenBank/DDBJ databases">
        <title>Novel species isolated from a subtropical stream in China.</title>
        <authorList>
            <person name="Lu H."/>
        </authorList>
    </citation>
    <scope>NUCLEOTIDE SEQUENCE [LARGE SCALE GENOMIC DNA]</scope>
    <source>
        <strain evidence="8 9">FT134W</strain>
    </source>
</reference>
<dbReference type="PANTHER" id="PTHR43531:SF14">
    <property type="entry name" value="METHYL-ACCEPTING CHEMOTAXIS PROTEIN I-RELATED"/>
    <property type="match status" value="1"/>
</dbReference>
<keyword evidence="4" id="KW-0807">Transducer</keyword>
<evidence type="ECO:0000256" key="1">
    <source>
        <dbReference type="ARBA" id="ARBA00004370"/>
    </source>
</evidence>
<feature type="domain" description="HAMP" evidence="7">
    <location>
        <begin position="213"/>
        <end position="265"/>
    </location>
</feature>
<dbReference type="PROSITE" id="PS50885">
    <property type="entry name" value="HAMP"/>
    <property type="match status" value="1"/>
</dbReference>
<evidence type="ECO:0000256" key="5">
    <source>
        <dbReference type="SAM" id="Phobius"/>
    </source>
</evidence>
<evidence type="ECO:0000259" key="7">
    <source>
        <dbReference type="PROSITE" id="PS50885"/>
    </source>
</evidence>
<keyword evidence="5" id="KW-0472">Membrane</keyword>
<keyword evidence="5" id="KW-1133">Transmembrane helix</keyword>
<dbReference type="FunFam" id="1.10.287.950:FF:000001">
    <property type="entry name" value="Methyl-accepting chemotaxis sensory transducer"/>
    <property type="match status" value="1"/>
</dbReference>
<evidence type="ECO:0000256" key="3">
    <source>
        <dbReference type="ARBA" id="ARBA00029447"/>
    </source>
</evidence>
<dbReference type="Proteomes" id="UP000469734">
    <property type="component" value="Unassembled WGS sequence"/>
</dbReference>
<dbReference type="RefSeq" id="WP_161051079.1">
    <property type="nucleotide sequence ID" value="NZ_WWCR01000019.1"/>
</dbReference>
<dbReference type="PANTHER" id="PTHR43531">
    <property type="entry name" value="PROTEIN ICFG"/>
    <property type="match status" value="1"/>
</dbReference>
<feature type="transmembrane region" description="Helical" evidence="5">
    <location>
        <begin position="12"/>
        <end position="36"/>
    </location>
</feature>
<gene>
    <name evidence="8" type="ORF">GTP56_17765</name>
</gene>
<dbReference type="InterPro" id="IPR051310">
    <property type="entry name" value="MCP_chemotaxis"/>
</dbReference>
<feature type="domain" description="Methyl-accepting transducer" evidence="6">
    <location>
        <begin position="270"/>
        <end position="499"/>
    </location>
</feature>
<dbReference type="Pfam" id="PF12729">
    <property type="entry name" value="4HB_MCP_1"/>
    <property type="match status" value="1"/>
</dbReference>
<evidence type="ECO:0000313" key="8">
    <source>
        <dbReference type="EMBL" id="MYM74032.1"/>
    </source>
</evidence>
<dbReference type="Gene3D" id="1.10.287.950">
    <property type="entry name" value="Methyl-accepting chemotaxis protein"/>
    <property type="match status" value="1"/>
</dbReference>
<dbReference type="InterPro" id="IPR024478">
    <property type="entry name" value="HlyB_4HB_MCP"/>
</dbReference>
<dbReference type="InterPro" id="IPR004089">
    <property type="entry name" value="MCPsignal_dom"/>
</dbReference>
<keyword evidence="2" id="KW-0488">Methylation</keyword>
<dbReference type="GO" id="GO:0005886">
    <property type="term" value="C:plasma membrane"/>
    <property type="evidence" value="ECO:0007669"/>
    <property type="project" value="TreeGrafter"/>
</dbReference>
<dbReference type="GO" id="GO:0006935">
    <property type="term" value="P:chemotaxis"/>
    <property type="evidence" value="ECO:0007669"/>
    <property type="project" value="InterPro"/>
</dbReference>
<dbReference type="PROSITE" id="PS50111">
    <property type="entry name" value="CHEMOTAXIS_TRANSDUC_2"/>
    <property type="match status" value="1"/>
</dbReference>
<evidence type="ECO:0000259" key="6">
    <source>
        <dbReference type="PROSITE" id="PS50111"/>
    </source>
</evidence>
<feature type="transmembrane region" description="Helical" evidence="5">
    <location>
        <begin position="192"/>
        <end position="212"/>
    </location>
</feature>
<dbReference type="GO" id="GO:0007165">
    <property type="term" value="P:signal transduction"/>
    <property type="evidence" value="ECO:0007669"/>
    <property type="project" value="UniProtKB-KW"/>
</dbReference>
<dbReference type="CDD" id="cd11386">
    <property type="entry name" value="MCP_signal"/>
    <property type="match status" value="1"/>
</dbReference>
<protein>
    <submittedName>
        <fullName evidence="8">HAMP domain-containing protein</fullName>
    </submittedName>
</protein>
<dbReference type="InterPro" id="IPR003660">
    <property type="entry name" value="HAMP_dom"/>
</dbReference>
<keyword evidence="5" id="KW-0812">Transmembrane</keyword>
<dbReference type="Pfam" id="PF00015">
    <property type="entry name" value="MCPsignal"/>
    <property type="match status" value="1"/>
</dbReference>
<dbReference type="AlphaFoldDB" id="A0A7X4KI92"/>
<evidence type="ECO:0000313" key="9">
    <source>
        <dbReference type="Proteomes" id="UP000469734"/>
    </source>
</evidence>
<dbReference type="Pfam" id="PF00672">
    <property type="entry name" value="HAMP"/>
    <property type="match status" value="1"/>
</dbReference>
<dbReference type="PRINTS" id="PR00260">
    <property type="entry name" value="CHEMTRNSDUCR"/>
</dbReference>